<accession>A0A4R1GJ77</accession>
<dbReference type="GO" id="GO:0005886">
    <property type="term" value="C:plasma membrane"/>
    <property type="evidence" value="ECO:0007669"/>
    <property type="project" value="UniProtKB-SubCell"/>
</dbReference>
<evidence type="ECO:0000259" key="9">
    <source>
        <dbReference type="PROSITE" id="PS50928"/>
    </source>
</evidence>
<dbReference type="Proteomes" id="UP000294546">
    <property type="component" value="Unassembled WGS sequence"/>
</dbReference>
<comment type="similarity">
    <text evidence="8">Belongs to the binding-protein-dependent transport system permease family.</text>
</comment>
<dbReference type="GO" id="GO:0055085">
    <property type="term" value="P:transmembrane transport"/>
    <property type="evidence" value="ECO:0007669"/>
    <property type="project" value="InterPro"/>
</dbReference>
<keyword evidence="4" id="KW-0997">Cell inner membrane</keyword>
<feature type="transmembrane region" description="Helical" evidence="8">
    <location>
        <begin position="99"/>
        <end position="123"/>
    </location>
</feature>
<name>A0A4R1GJ77_9GAMM</name>
<dbReference type="PROSITE" id="PS50928">
    <property type="entry name" value="ABC_TM1"/>
    <property type="match status" value="1"/>
</dbReference>
<keyword evidence="2 8" id="KW-0813">Transport</keyword>
<evidence type="ECO:0000256" key="5">
    <source>
        <dbReference type="ARBA" id="ARBA00022692"/>
    </source>
</evidence>
<protein>
    <submittedName>
        <fullName evidence="10">Putative spermidine/putrescine transport system permease protein</fullName>
    </submittedName>
</protein>
<evidence type="ECO:0000256" key="8">
    <source>
        <dbReference type="RuleBase" id="RU363032"/>
    </source>
</evidence>
<dbReference type="EMBL" id="SMFU01000008">
    <property type="protein sequence ID" value="TCK07200.1"/>
    <property type="molecule type" value="Genomic_DNA"/>
</dbReference>
<feature type="transmembrane region" description="Helical" evidence="8">
    <location>
        <begin position="129"/>
        <end position="156"/>
    </location>
</feature>
<comment type="caution">
    <text evidence="10">The sequence shown here is derived from an EMBL/GenBank/DDBJ whole genome shotgun (WGS) entry which is preliminary data.</text>
</comment>
<keyword evidence="3" id="KW-1003">Cell membrane</keyword>
<evidence type="ECO:0000313" key="11">
    <source>
        <dbReference type="Proteomes" id="UP000294546"/>
    </source>
</evidence>
<dbReference type="PANTHER" id="PTHR43357:SF4">
    <property type="entry name" value="INNER MEMBRANE ABC TRANSPORTER PERMEASE PROTEIN YDCV"/>
    <property type="match status" value="1"/>
</dbReference>
<feature type="domain" description="ABC transmembrane type-1" evidence="9">
    <location>
        <begin position="61"/>
        <end position="251"/>
    </location>
</feature>
<keyword evidence="11" id="KW-1185">Reference proteome</keyword>
<evidence type="ECO:0000256" key="2">
    <source>
        <dbReference type="ARBA" id="ARBA00022448"/>
    </source>
</evidence>
<proteinExistence type="inferred from homology"/>
<dbReference type="Pfam" id="PF00528">
    <property type="entry name" value="BPD_transp_1"/>
    <property type="match status" value="1"/>
</dbReference>
<feature type="transmembrane region" description="Helical" evidence="8">
    <location>
        <begin position="7"/>
        <end position="27"/>
    </location>
</feature>
<evidence type="ECO:0000313" key="10">
    <source>
        <dbReference type="EMBL" id="TCK07200.1"/>
    </source>
</evidence>
<evidence type="ECO:0000256" key="7">
    <source>
        <dbReference type="ARBA" id="ARBA00023136"/>
    </source>
</evidence>
<feature type="transmembrane region" description="Helical" evidence="8">
    <location>
        <begin position="67"/>
        <end position="87"/>
    </location>
</feature>
<dbReference type="SUPFAM" id="SSF161098">
    <property type="entry name" value="MetI-like"/>
    <property type="match status" value="1"/>
</dbReference>
<gene>
    <name evidence="10" type="ORF">CLV83_2058</name>
</gene>
<sequence>MKRTPSYYLQLGFTLLICAFMLVPVLMSVTAGVTENYFKGISSGLTLRWVQEVLSIYSDTLWLTLKLALATLAVNLLVGVPAAYVLARSKSRWARLFEEILVLPVAIPGLAIALALIIAYGGVQDLRTSWLFILIGHVIYTLPFMVRAVVAVLHSIDFRQLEEGASSLGAGFLRRFFDVIVPNCRGGIVSGALMTLTLSVGEFNLTWMLHTPLTKTLPVGLADAYASMRLEISSAYTLIFLVMLLPLLLATQWNGHRRKAQARPAVQTPAPVAKGVTS</sequence>
<feature type="transmembrane region" description="Helical" evidence="8">
    <location>
        <begin position="235"/>
        <end position="253"/>
    </location>
</feature>
<evidence type="ECO:0000256" key="1">
    <source>
        <dbReference type="ARBA" id="ARBA00004429"/>
    </source>
</evidence>
<dbReference type="RefSeq" id="WP_132291387.1">
    <property type="nucleotide sequence ID" value="NZ_SMFU01000008.1"/>
</dbReference>
<keyword evidence="5 8" id="KW-0812">Transmembrane</keyword>
<comment type="subcellular location">
    <subcellularLocation>
        <location evidence="1">Cell inner membrane</location>
        <topology evidence="1">Multi-pass membrane protein</topology>
    </subcellularLocation>
    <subcellularLocation>
        <location evidence="8">Cell membrane</location>
        <topology evidence="8">Multi-pass membrane protein</topology>
    </subcellularLocation>
</comment>
<reference evidence="10 11" key="1">
    <citation type="submission" date="2019-03" db="EMBL/GenBank/DDBJ databases">
        <title>Genomic Encyclopedia of Archaeal and Bacterial Type Strains, Phase II (KMG-II): from individual species to whole genera.</title>
        <authorList>
            <person name="Goeker M."/>
        </authorList>
    </citation>
    <scope>NUCLEOTIDE SEQUENCE [LARGE SCALE GENOMIC DNA]</scope>
    <source>
        <strain evidence="10 11">DSM 27697</strain>
    </source>
</reference>
<keyword evidence="6 8" id="KW-1133">Transmembrane helix</keyword>
<evidence type="ECO:0000256" key="3">
    <source>
        <dbReference type="ARBA" id="ARBA00022475"/>
    </source>
</evidence>
<organism evidence="10 11">
    <name type="scientific">Marinobacterium mangrovicola</name>
    <dbReference type="NCBI Taxonomy" id="1476959"/>
    <lineage>
        <taxon>Bacteria</taxon>
        <taxon>Pseudomonadati</taxon>
        <taxon>Pseudomonadota</taxon>
        <taxon>Gammaproteobacteria</taxon>
        <taxon>Oceanospirillales</taxon>
        <taxon>Oceanospirillaceae</taxon>
        <taxon>Marinobacterium</taxon>
    </lineage>
</organism>
<dbReference type="Gene3D" id="1.10.3720.10">
    <property type="entry name" value="MetI-like"/>
    <property type="match status" value="1"/>
</dbReference>
<evidence type="ECO:0000256" key="4">
    <source>
        <dbReference type="ARBA" id="ARBA00022519"/>
    </source>
</evidence>
<evidence type="ECO:0000256" key="6">
    <source>
        <dbReference type="ARBA" id="ARBA00022989"/>
    </source>
</evidence>
<dbReference type="PANTHER" id="PTHR43357">
    <property type="entry name" value="INNER MEMBRANE ABC TRANSPORTER PERMEASE PROTEIN YDCV"/>
    <property type="match status" value="1"/>
</dbReference>
<feature type="transmembrane region" description="Helical" evidence="8">
    <location>
        <begin position="176"/>
        <end position="200"/>
    </location>
</feature>
<dbReference type="OrthoDB" id="27542at2"/>
<keyword evidence="7 8" id="KW-0472">Membrane</keyword>
<dbReference type="InterPro" id="IPR000515">
    <property type="entry name" value="MetI-like"/>
</dbReference>
<dbReference type="InterPro" id="IPR035906">
    <property type="entry name" value="MetI-like_sf"/>
</dbReference>
<dbReference type="CDD" id="cd06261">
    <property type="entry name" value="TM_PBP2"/>
    <property type="match status" value="1"/>
</dbReference>
<dbReference type="AlphaFoldDB" id="A0A4R1GJ77"/>